<accession>A0A923PRX7</accession>
<name>A0A923PRX7_9BACT</name>
<dbReference type="AlphaFoldDB" id="A0A923PRX7"/>
<sequence>MSRIISFTDLYLPAGKYVNVEFGNPKKKDCQGLGICNMDFSGTPVRALGACQGCRRTGAMVYYDGRAGKVELHFRRRDICAGSYARQFKGGRFTVEEHFHFTPALAQHCGLPEGSTILRGQYAYEEKGGHLRILIPLGMAVPAYY</sequence>
<evidence type="ECO:0000313" key="1">
    <source>
        <dbReference type="EMBL" id="MBC6996646.1"/>
    </source>
</evidence>
<dbReference type="EMBL" id="JACSIT010000153">
    <property type="protein sequence ID" value="MBC6996646.1"/>
    <property type="molecule type" value="Genomic_DNA"/>
</dbReference>
<dbReference type="Proteomes" id="UP000650081">
    <property type="component" value="Unassembled WGS sequence"/>
</dbReference>
<organism evidence="1 2">
    <name type="scientific">Neolewinella lacunae</name>
    <dbReference type="NCBI Taxonomy" id="1517758"/>
    <lineage>
        <taxon>Bacteria</taxon>
        <taxon>Pseudomonadati</taxon>
        <taxon>Bacteroidota</taxon>
        <taxon>Saprospiria</taxon>
        <taxon>Saprospirales</taxon>
        <taxon>Lewinellaceae</taxon>
        <taxon>Neolewinella</taxon>
    </lineage>
</organism>
<dbReference type="RefSeq" id="WP_187468649.1">
    <property type="nucleotide sequence ID" value="NZ_JACSIT010000153.1"/>
</dbReference>
<evidence type="ECO:0000313" key="2">
    <source>
        <dbReference type="Proteomes" id="UP000650081"/>
    </source>
</evidence>
<comment type="caution">
    <text evidence="1">The sequence shown here is derived from an EMBL/GenBank/DDBJ whole genome shotgun (WGS) entry which is preliminary data.</text>
</comment>
<gene>
    <name evidence="1" type="ORF">H9S92_20915</name>
</gene>
<keyword evidence="2" id="KW-1185">Reference proteome</keyword>
<protein>
    <submittedName>
        <fullName evidence="1">Uncharacterized protein</fullName>
    </submittedName>
</protein>
<proteinExistence type="predicted"/>
<reference evidence="1" key="1">
    <citation type="submission" date="2020-08" db="EMBL/GenBank/DDBJ databases">
        <title>Lewinella bacteria from marine environments.</title>
        <authorList>
            <person name="Zhong Y."/>
        </authorList>
    </citation>
    <scope>NUCLEOTIDE SEQUENCE</scope>
    <source>
        <strain evidence="1">KCTC 42187</strain>
    </source>
</reference>